<evidence type="ECO:0000256" key="8">
    <source>
        <dbReference type="ARBA" id="ARBA00023002"/>
    </source>
</evidence>
<dbReference type="InterPro" id="IPR012999">
    <property type="entry name" value="Pyr_OxRdtase_I_AS"/>
</dbReference>
<keyword evidence="5" id="KW-0963">Cytoplasm</keyword>
<gene>
    <name evidence="19" type="primary">lpdA</name>
    <name evidence="19" type="ORF">FN976_28205</name>
</gene>
<dbReference type="PRINTS" id="PR00368">
    <property type="entry name" value="FADPNR"/>
</dbReference>
<comment type="subcellular location">
    <subcellularLocation>
        <location evidence="1">Cytoplasm</location>
    </subcellularLocation>
</comment>
<feature type="domain" description="Pyridine nucleotide-disulphide oxidoreductase dimerisation" evidence="17">
    <location>
        <begin position="362"/>
        <end position="470"/>
    </location>
</feature>
<evidence type="ECO:0000256" key="7">
    <source>
        <dbReference type="ARBA" id="ARBA00022827"/>
    </source>
</evidence>
<dbReference type="InterPro" id="IPR001100">
    <property type="entry name" value="Pyr_nuc-diS_OxRdtase"/>
</dbReference>
<evidence type="ECO:0000256" key="5">
    <source>
        <dbReference type="ARBA" id="ARBA00022490"/>
    </source>
</evidence>
<dbReference type="Gene3D" id="3.30.390.30">
    <property type="match status" value="1"/>
</dbReference>
<evidence type="ECO:0000256" key="15">
    <source>
        <dbReference type="PIRSR" id="PIRSR000350-4"/>
    </source>
</evidence>
<feature type="binding site" evidence="14">
    <location>
        <begin position="334"/>
        <end position="337"/>
    </location>
    <ligand>
        <name>FAD</name>
        <dbReference type="ChEBI" id="CHEBI:57692"/>
    </ligand>
</feature>
<evidence type="ECO:0000259" key="17">
    <source>
        <dbReference type="Pfam" id="PF02852"/>
    </source>
</evidence>
<evidence type="ECO:0000256" key="16">
    <source>
        <dbReference type="RuleBase" id="RU003692"/>
    </source>
</evidence>
<dbReference type="PANTHER" id="PTHR22912:SF224">
    <property type="entry name" value="DIHYDROLIPOYL DEHYDROGENASE"/>
    <property type="match status" value="1"/>
</dbReference>
<dbReference type="InterPro" id="IPR036188">
    <property type="entry name" value="FAD/NAD-bd_sf"/>
</dbReference>
<keyword evidence="7 14" id="KW-0274">FAD</keyword>
<dbReference type="PANTHER" id="PTHR22912">
    <property type="entry name" value="DISULFIDE OXIDOREDUCTASE"/>
    <property type="match status" value="1"/>
</dbReference>
<dbReference type="SUPFAM" id="SSF55424">
    <property type="entry name" value="FAD/NAD-linked reductases, dimerisation (C-terminal) domain"/>
    <property type="match status" value="1"/>
</dbReference>
<evidence type="ECO:0000256" key="9">
    <source>
        <dbReference type="ARBA" id="ARBA00023027"/>
    </source>
</evidence>
<dbReference type="InterPro" id="IPR023753">
    <property type="entry name" value="FAD/NAD-binding_dom"/>
</dbReference>
<evidence type="ECO:0000256" key="2">
    <source>
        <dbReference type="ARBA" id="ARBA00007532"/>
    </source>
</evidence>
<evidence type="ECO:0000256" key="1">
    <source>
        <dbReference type="ARBA" id="ARBA00004496"/>
    </source>
</evidence>
<dbReference type="GO" id="GO:0006103">
    <property type="term" value="P:2-oxoglutarate metabolic process"/>
    <property type="evidence" value="ECO:0007669"/>
    <property type="project" value="TreeGrafter"/>
</dbReference>
<dbReference type="EC" id="1.8.1.4" evidence="3 16"/>
<comment type="similarity">
    <text evidence="2 16">Belongs to the class-I pyridine nucleotide-disulfide oxidoreductase family.</text>
</comment>
<feature type="binding site" evidence="14">
    <location>
        <begin position="195"/>
        <end position="202"/>
    </location>
    <ligand>
        <name>NAD(+)</name>
        <dbReference type="ChEBI" id="CHEBI:57540"/>
    </ligand>
</feature>
<evidence type="ECO:0000256" key="10">
    <source>
        <dbReference type="ARBA" id="ARBA00023157"/>
    </source>
</evidence>
<keyword evidence="10" id="KW-1015">Disulfide bond</keyword>
<evidence type="ECO:0000256" key="3">
    <source>
        <dbReference type="ARBA" id="ARBA00012608"/>
    </source>
</evidence>
<organism evidence="19 20">
    <name type="scientific">Caenimonas sedimenti</name>
    <dbReference type="NCBI Taxonomy" id="2596921"/>
    <lineage>
        <taxon>Bacteria</taxon>
        <taxon>Pseudomonadati</taxon>
        <taxon>Pseudomonadota</taxon>
        <taxon>Betaproteobacteria</taxon>
        <taxon>Burkholderiales</taxon>
        <taxon>Comamonadaceae</taxon>
        <taxon>Caenimonas</taxon>
    </lineage>
</organism>
<keyword evidence="9 14" id="KW-0520">NAD</keyword>
<evidence type="ECO:0000256" key="14">
    <source>
        <dbReference type="PIRSR" id="PIRSR000350-3"/>
    </source>
</evidence>
<feature type="binding site" evidence="14">
    <location>
        <begin position="158"/>
        <end position="160"/>
    </location>
    <ligand>
        <name>FAD</name>
        <dbReference type="ChEBI" id="CHEBI:57692"/>
    </ligand>
</feature>
<feature type="domain" description="FAD/NAD(P)-binding" evidence="18">
    <location>
        <begin position="8"/>
        <end position="343"/>
    </location>
</feature>
<dbReference type="GO" id="GO:0005737">
    <property type="term" value="C:cytoplasm"/>
    <property type="evidence" value="ECO:0007669"/>
    <property type="project" value="UniProtKB-SubCell"/>
</dbReference>
<feature type="binding site" evidence="14">
    <location>
        <position position="328"/>
    </location>
    <ligand>
        <name>FAD</name>
        <dbReference type="ChEBI" id="CHEBI:57692"/>
    </ligand>
</feature>
<dbReference type="Pfam" id="PF07992">
    <property type="entry name" value="Pyr_redox_2"/>
    <property type="match status" value="1"/>
</dbReference>
<dbReference type="InterPro" id="IPR050151">
    <property type="entry name" value="Class-I_Pyr_Nuc-Dis_Oxidored"/>
</dbReference>
<evidence type="ECO:0000256" key="6">
    <source>
        <dbReference type="ARBA" id="ARBA00022630"/>
    </source>
</evidence>
<dbReference type="FunFam" id="3.30.390.30:FF:000001">
    <property type="entry name" value="Dihydrolipoyl dehydrogenase"/>
    <property type="match status" value="1"/>
</dbReference>
<dbReference type="PIRSF" id="PIRSF000350">
    <property type="entry name" value="Mercury_reductase_MerA"/>
    <property type="match status" value="1"/>
</dbReference>
<comment type="cofactor">
    <cofactor evidence="14 16">
        <name>FAD</name>
        <dbReference type="ChEBI" id="CHEBI:57692"/>
    </cofactor>
    <text evidence="14 16">Binds 1 FAD per subunit.</text>
</comment>
<feature type="binding site" evidence="14">
    <location>
        <position position="218"/>
    </location>
    <ligand>
        <name>NAD(+)</name>
        <dbReference type="ChEBI" id="CHEBI:57540"/>
    </ligand>
</feature>
<comment type="caution">
    <text evidence="19">The sequence shown here is derived from an EMBL/GenBank/DDBJ whole genome shotgun (WGS) entry which is preliminary data.</text>
</comment>
<proteinExistence type="inferred from homology"/>
<dbReference type="GO" id="GO:0004148">
    <property type="term" value="F:dihydrolipoyl dehydrogenase (NADH) activity"/>
    <property type="evidence" value="ECO:0007669"/>
    <property type="project" value="UniProtKB-EC"/>
</dbReference>
<dbReference type="Pfam" id="PF02852">
    <property type="entry name" value="Pyr_redox_dim"/>
    <property type="match status" value="1"/>
</dbReference>
<feature type="active site" description="Proton acceptor" evidence="13">
    <location>
        <position position="460"/>
    </location>
</feature>
<dbReference type="NCBIfam" id="TIGR01350">
    <property type="entry name" value="lipoamide_DH"/>
    <property type="match status" value="1"/>
</dbReference>
<dbReference type="InterPro" id="IPR004099">
    <property type="entry name" value="Pyr_nucl-diS_OxRdtase_dimer"/>
</dbReference>
<dbReference type="Proteomes" id="UP000318199">
    <property type="component" value="Unassembled WGS sequence"/>
</dbReference>
<name>A0A562ZE37_9BURK</name>
<keyword evidence="8 16" id="KW-0560">Oxidoreductase</keyword>
<accession>A0A562ZE37</accession>
<dbReference type="AlphaFoldDB" id="A0A562ZE37"/>
<evidence type="ECO:0000313" key="19">
    <source>
        <dbReference type="EMBL" id="TWO64421.1"/>
    </source>
</evidence>
<evidence type="ECO:0000256" key="4">
    <source>
        <dbReference type="ARBA" id="ARBA00016961"/>
    </source>
</evidence>
<evidence type="ECO:0000256" key="11">
    <source>
        <dbReference type="ARBA" id="ARBA00023284"/>
    </source>
</evidence>
<comment type="miscellaneous">
    <text evidence="16">The active site is a redox-active disulfide bond.</text>
</comment>
<dbReference type="EMBL" id="VOBQ01000032">
    <property type="protein sequence ID" value="TWO64421.1"/>
    <property type="molecule type" value="Genomic_DNA"/>
</dbReference>
<dbReference type="OrthoDB" id="178496at2"/>
<protein>
    <recommendedName>
        <fullName evidence="4 16">Dihydrolipoyl dehydrogenase</fullName>
        <ecNumber evidence="3 16">1.8.1.4</ecNumber>
    </recommendedName>
</protein>
<comment type="catalytic activity">
    <reaction evidence="12 16">
        <text>N(6)-[(R)-dihydrolipoyl]-L-lysyl-[protein] + NAD(+) = N(6)-[(R)-lipoyl]-L-lysyl-[protein] + NADH + H(+)</text>
        <dbReference type="Rhea" id="RHEA:15045"/>
        <dbReference type="Rhea" id="RHEA-COMP:10474"/>
        <dbReference type="Rhea" id="RHEA-COMP:10475"/>
        <dbReference type="ChEBI" id="CHEBI:15378"/>
        <dbReference type="ChEBI" id="CHEBI:57540"/>
        <dbReference type="ChEBI" id="CHEBI:57945"/>
        <dbReference type="ChEBI" id="CHEBI:83099"/>
        <dbReference type="ChEBI" id="CHEBI:83100"/>
        <dbReference type="EC" id="1.8.1.4"/>
    </reaction>
</comment>
<feature type="binding site" evidence="14">
    <location>
        <position position="62"/>
    </location>
    <ligand>
        <name>FAD</name>
        <dbReference type="ChEBI" id="CHEBI:57692"/>
    </ligand>
</feature>
<keyword evidence="11 16" id="KW-0676">Redox-active center</keyword>
<dbReference type="SUPFAM" id="SSF51905">
    <property type="entry name" value="FAD/NAD(P)-binding domain"/>
    <property type="match status" value="1"/>
</dbReference>
<dbReference type="Gene3D" id="3.50.50.60">
    <property type="entry name" value="FAD/NAD(P)-binding domain"/>
    <property type="match status" value="2"/>
</dbReference>
<sequence>MTQDSPLDVLVIGAGSGGCIASIRAGQLGLKVACVEANPYADPKGEPRPGGTCLNVGCIPSKALLSSSEEFEKIQKHALAHGIRVAGATMDVPAMIARKDGIVTKMAQGIEYLFRKNKVAYLKGRATIVGRTDGVFTVAVTRSGSTEEVTARNLVIATGSLPRQLPGIEVDNVDVCDNAGALDLRSVPGRMAIIGAGVIGLELGSVWRRLGAQVTVVEALPELLPMCDADVAREMLKLLTAQGMDFRFGARVTGVERASDGSLGLAYVDAQGTAHSVACDKLVVAVGRVPTSSGFGLETLGVKTTQRGFVDVDAHCRTSVDGVYAIGDVVRGPMLAHKAEDEGVMVMERIAGQAGHVNYDAIPSIIYTSPEVAWVGRTEQELKDAGVQFRAGKFPFTANGRALGNGDTSGFVKVLADQKTDAVLGVHIISTYASEMIGEATMAIEFKASAEDIGRISHAHPTLYEAIREASLAIGTGALNM</sequence>
<dbReference type="PRINTS" id="PR00411">
    <property type="entry name" value="PNDRDTASEI"/>
</dbReference>
<evidence type="ECO:0000259" key="18">
    <source>
        <dbReference type="Pfam" id="PF07992"/>
    </source>
</evidence>
<dbReference type="InterPro" id="IPR006258">
    <property type="entry name" value="Lipoamide_DH"/>
</dbReference>
<dbReference type="RefSeq" id="WP_145897340.1">
    <property type="nucleotide sequence ID" value="NZ_VOBQ01000032.1"/>
</dbReference>
<keyword evidence="20" id="KW-1185">Reference proteome</keyword>
<dbReference type="PROSITE" id="PS00076">
    <property type="entry name" value="PYRIDINE_REDOX_1"/>
    <property type="match status" value="1"/>
</dbReference>
<feature type="binding site" evidence="14">
    <location>
        <position position="287"/>
    </location>
    <ligand>
        <name>NAD(+)</name>
        <dbReference type="ChEBI" id="CHEBI:57540"/>
    </ligand>
</feature>
<keyword evidence="6 16" id="KW-0285">Flavoprotein</keyword>
<keyword evidence="14" id="KW-0547">Nucleotide-binding</keyword>
<evidence type="ECO:0000313" key="20">
    <source>
        <dbReference type="Proteomes" id="UP000318199"/>
    </source>
</evidence>
<evidence type="ECO:0000256" key="12">
    <source>
        <dbReference type="ARBA" id="ARBA00049187"/>
    </source>
</evidence>
<dbReference type="GO" id="GO:0050660">
    <property type="term" value="F:flavin adenine dinucleotide binding"/>
    <property type="evidence" value="ECO:0007669"/>
    <property type="project" value="InterPro"/>
</dbReference>
<evidence type="ECO:0000256" key="13">
    <source>
        <dbReference type="PIRSR" id="PIRSR000350-2"/>
    </source>
</evidence>
<dbReference type="InterPro" id="IPR016156">
    <property type="entry name" value="FAD/NAD-linked_Rdtase_dimer_sf"/>
</dbReference>
<feature type="disulfide bond" description="Redox-active" evidence="15">
    <location>
        <begin position="53"/>
        <end position="58"/>
    </location>
</feature>
<reference evidence="19 20" key="1">
    <citation type="submission" date="2019-07" db="EMBL/GenBank/DDBJ databases">
        <title>Caenimonas sedimenti sp. nov., isolated from activated sludge.</title>
        <authorList>
            <person name="Xu J."/>
        </authorList>
    </citation>
    <scope>NUCLEOTIDE SEQUENCE [LARGE SCALE GENOMIC DNA]</scope>
    <source>
        <strain evidence="19 20">HX-9-20</strain>
    </source>
</reference>